<gene>
    <name evidence="1" type="primary">AVEN_26662_1</name>
    <name evidence="1" type="ORF">TNCT_479851</name>
</gene>
<sequence>MICYQEKKLSRIHLTTREDIRNIKRSFGLTNRRHTDDPTIVRLMLEEMAELGTDNPILGCKFQGRLSSEYEGLNNEDFFLVLQHPLQKEMLKKFGKEIVLILQMERTVTIPNYKLC</sequence>
<comment type="caution">
    <text evidence="1">The sequence shown here is derived from an EMBL/GenBank/DDBJ whole genome shotgun (WGS) entry which is preliminary data.</text>
</comment>
<dbReference type="Proteomes" id="UP000887116">
    <property type="component" value="Unassembled WGS sequence"/>
</dbReference>
<accession>A0A8X6FYX9</accession>
<dbReference type="OrthoDB" id="6461852at2759"/>
<dbReference type="AlphaFoldDB" id="A0A8X6FYX9"/>
<proteinExistence type="predicted"/>
<protein>
    <submittedName>
        <fullName evidence="1">C2H2-type domain-containing protein</fullName>
    </submittedName>
</protein>
<keyword evidence="2" id="KW-1185">Reference proteome</keyword>
<evidence type="ECO:0000313" key="1">
    <source>
        <dbReference type="EMBL" id="GFQ70363.1"/>
    </source>
</evidence>
<organism evidence="1 2">
    <name type="scientific">Trichonephila clavata</name>
    <name type="common">Joro spider</name>
    <name type="synonym">Nephila clavata</name>
    <dbReference type="NCBI Taxonomy" id="2740835"/>
    <lineage>
        <taxon>Eukaryota</taxon>
        <taxon>Metazoa</taxon>
        <taxon>Ecdysozoa</taxon>
        <taxon>Arthropoda</taxon>
        <taxon>Chelicerata</taxon>
        <taxon>Arachnida</taxon>
        <taxon>Araneae</taxon>
        <taxon>Araneomorphae</taxon>
        <taxon>Entelegynae</taxon>
        <taxon>Araneoidea</taxon>
        <taxon>Nephilidae</taxon>
        <taxon>Trichonephila</taxon>
    </lineage>
</organism>
<evidence type="ECO:0000313" key="2">
    <source>
        <dbReference type="Proteomes" id="UP000887116"/>
    </source>
</evidence>
<name>A0A8X6FYX9_TRICU</name>
<reference evidence="1" key="1">
    <citation type="submission" date="2020-07" db="EMBL/GenBank/DDBJ databases">
        <title>Multicomponent nature underlies the extraordinary mechanical properties of spider dragline silk.</title>
        <authorList>
            <person name="Kono N."/>
            <person name="Nakamura H."/>
            <person name="Mori M."/>
            <person name="Yoshida Y."/>
            <person name="Ohtoshi R."/>
            <person name="Malay A.D."/>
            <person name="Moran D.A.P."/>
            <person name="Tomita M."/>
            <person name="Numata K."/>
            <person name="Arakawa K."/>
        </authorList>
    </citation>
    <scope>NUCLEOTIDE SEQUENCE</scope>
</reference>
<dbReference type="EMBL" id="BMAO01000973">
    <property type="protein sequence ID" value="GFQ70363.1"/>
    <property type="molecule type" value="Genomic_DNA"/>
</dbReference>